<dbReference type="GO" id="GO:0015562">
    <property type="term" value="F:efflux transmembrane transporter activity"/>
    <property type="evidence" value="ECO:0007669"/>
    <property type="project" value="TreeGrafter"/>
</dbReference>
<dbReference type="PANTHER" id="PTHR30469:SF15">
    <property type="entry name" value="HLYD FAMILY OF SECRETION PROTEINS"/>
    <property type="match status" value="1"/>
</dbReference>
<protein>
    <submittedName>
        <fullName evidence="7">Efflux RND transporter periplasmic adaptor subunit</fullName>
    </submittedName>
</protein>
<dbReference type="OrthoDB" id="9806939at2"/>
<dbReference type="InterPro" id="IPR058792">
    <property type="entry name" value="Beta-barrel_RND_2"/>
</dbReference>
<dbReference type="SUPFAM" id="SSF111369">
    <property type="entry name" value="HlyD-like secretion proteins"/>
    <property type="match status" value="1"/>
</dbReference>
<accession>A0A553WK41</accession>
<evidence type="ECO:0000256" key="1">
    <source>
        <dbReference type="ARBA" id="ARBA00004196"/>
    </source>
</evidence>
<dbReference type="InterPro" id="IPR006143">
    <property type="entry name" value="RND_pump_MFP"/>
</dbReference>
<keyword evidence="3" id="KW-0813">Transport</keyword>
<sequence>MDCDHLRCWRQKSDLSCILGCCFILRRFVLSRTENLFRGGQALPRLTRLLPLLGAVCLLPACSGEESAPKAAVNDVHPVQVYTVQRESLQRTINAVGTVRFRRETPLGFTTAGKIATVRFEEGDTVKRGALLAALDTTSVGADVSVATAERDRARSEFERVRSLYADGWITKARFESAEAALKAADARVRQAGFASGTAQLYAPSNGVVLARNVQPGQVIAAGTPALILGEGDSGFVFRVPIIDQDATKLRVGMAAEISIESLPSGPIEATISEIDGRANEATGAFTVQFSLPNNVKLRSGQIGTAAVKLPASETGALQIPASALFGVRTGEGLVYIVDVNSRVETRNVAIERLTDQFVIVSGGLQPGDRIVTSGLEKLRPGSKVRTIQATR</sequence>
<dbReference type="Pfam" id="PF25967">
    <property type="entry name" value="RND-MFP_C"/>
    <property type="match status" value="1"/>
</dbReference>
<dbReference type="Pfam" id="PF25917">
    <property type="entry name" value="BSH_RND"/>
    <property type="match status" value="1"/>
</dbReference>
<dbReference type="AlphaFoldDB" id="A0A553WK41"/>
<dbReference type="Gene3D" id="2.40.30.170">
    <property type="match status" value="1"/>
</dbReference>
<dbReference type="Proteomes" id="UP000320160">
    <property type="component" value="Unassembled WGS sequence"/>
</dbReference>
<proteinExistence type="inferred from homology"/>
<name>A0A553WK41_9SPHN</name>
<dbReference type="GO" id="GO:1990281">
    <property type="term" value="C:efflux pump complex"/>
    <property type="evidence" value="ECO:0007669"/>
    <property type="project" value="TreeGrafter"/>
</dbReference>
<comment type="caution">
    <text evidence="7">The sequence shown here is derived from an EMBL/GenBank/DDBJ whole genome shotgun (WGS) entry which is preliminary data.</text>
</comment>
<dbReference type="EMBL" id="VKKU01000001">
    <property type="protein sequence ID" value="TSB05087.1"/>
    <property type="molecule type" value="Genomic_DNA"/>
</dbReference>
<dbReference type="InterPro" id="IPR058625">
    <property type="entry name" value="MdtA-like_BSH"/>
</dbReference>
<feature type="domain" description="Multidrug resistance protein MdtA-like barrel-sandwich hybrid" evidence="4">
    <location>
        <begin position="112"/>
        <end position="227"/>
    </location>
</feature>
<evidence type="ECO:0000313" key="8">
    <source>
        <dbReference type="Proteomes" id="UP000320160"/>
    </source>
</evidence>
<evidence type="ECO:0000313" key="7">
    <source>
        <dbReference type="EMBL" id="TSB05087.1"/>
    </source>
</evidence>
<dbReference type="NCBIfam" id="TIGR01730">
    <property type="entry name" value="RND_mfp"/>
    <property type="match status" value="1"/>
</dbReference>
<dbReference type="PANTHER" id="PTHR30469">
    <property type="entry name" value="MULTIDRUG RESISTANCE PROTEIN MDTA"/>
    <property type="match status" value="1"/>
</dbReference>
<dbReference type="Gene3D" id="1.10.287.470">
    <property type="entry name" value="Helix hairpin bin"/>
    <property type="match status" value="1"/>
</dbReference>
<comment type="subcellular location">
    <subcellularLocation>
        <location evidence="1">Cell envelope</location>
    </subcellularLocation>
</comment>
<reference evidence="7 8" key="1">
    <citation type="submission" date="2019-07" db="EMBL/GenBank/DDBJ databases">
        <authorList>
            <person name="Park M."/>
        </authorList>
    </citation>
    <scope>NUCLEOTIDE SEQUENCE [LARGE SCALE GENOMIC DNA]</scope>
    <source>
        <strain evidence="7 8">KCTC32445</strain>
    </source>
</reference>
<dbReference type="Gene3D" id="2.40.420.20">
    <property type="match status" value="1"/>
</dbReference>
<feature type="domain" description="CusB-like beta-barrel" evidence="5">
    <location>
        <begin position="242"/>
        <end position="307"/>
    </location>
</feature>
<dbReference type="Gene3D" id="2.40.50.100">
    <property type="match status" value="1"/>
</dbReference>
<evidence type="ECO:0000256" key="2">
    <source>
        <dbReference type="ARBA" id="ARBA00009477"/>
    </source>
</evidence>
<evidence type="ECO:0000256" key="3">
    <source>
        <dbReference type="ARBA" id="ARBA00022448"/>
    </source>
</evidence>
<evidence type="ECO:0000259" key="5">
    <source>
        <dbReference type="Pfam" id="PF25954"/>
    </source>
</evidence>
<feature type="domain" description="Multidrug resistance protein MdtA-like C-terminal permuted SH3" evidence="6">
    <location>
        <begin position="317"/>
        <end position="378"/>
    </location>
</feature>
<organism evidence="7 8">
    <name type="scientific">Sphingorhabdus contaminans</name>
    <dbReference type="NCBI Taxonomy" id="1343899"/>
    <lineage>
        <taxon>Bacteria</taxon>
        <taxon>Pseudomonadati</taxon>
        <taxon>Pseudomonadota</taxon>
        <taxon>Alphaproteobacteria</taxon>
        <taxon>Sphingomonadales</taxon>
        <taxon>Sphingomonadaceae</taxon>
        <taxon>Sphingorhabdus</taxon>
    </lineage>
</organism>
<keyword evidence="8" id="KW-1185">Reference proteome</keyword>
<dbReference type="InterPro" id="IPR058627">
    <property type="entry name" value="MdtA-like_C"/>
</dbReference>
<evidence type="ECO:0000259" key="4">
    <source>
        <dbReference type="Pfam" id="PF25917"/>
    </source>
</evidence>
<evidence type="ECO:0000259" key="6">
    <source>
        <dbReference type="Pfam" id="PF25967"/>
    </source>
</evidence>
<dbReference type="Pfam" id="PF25954">
    <property type="entry name" value="Beta-barrel_RND_2"/>
    <property type="match status" value="1"/>
</dbReference>
<gene>
    <name evidence="7" type="ORF">FOM92_06835</name>
</gene>
<comment type="similarity">
    <text evidence="2">Belongs to the membrane fusion protein (MFP) (TC 8.A.1) family.</text>
</comment>